<dbReference type="EMBL" id="MU971683">
    <property type="protein sequence ID" value="KAK9233697.1"/>
    <property type="molecule type" value="Genomic_DNA"/>
</dbReference>
<reference evidence="2" key="1">
    <citation type="journal article" date="2024" name="Front. Bioeng. Biotechnol.">
        <title>Genome-scale model development and genomic sequencing of the oleaginous clade Lipomyces.</title>
        <authorList>
            <person name="Czajka J.J."/>
            <person name="Han Y."/>
            <person name="Kim J."/>
            <person name="Mondo S.J."/>
            <person name="Hofstad B.A."/>
            <person name="Robles A."/>
            <person name="Haridas S."/>
            <person name="Riley R."/>
            <person name="LaButti K."/>
            <person name="Pangilinan J."/>
            <person name="Andreopoulos W."/>
            <person name="Lipzen A."/>
            <person name="Yan J."/>
            <person name="Wang M."/>
            <person name="Ng V."/>
            <person name="Grigoriev I.V."/>
            <person name="Spatafora J.W."/>
            <person name="Magnuson J.K."/>
            <person name="Baker S.E."/>
            <person name="Pomraning K.R."/>
        </authorList>
    </citation>
    <scope>NUCLEOTIDE SEQUENCE [LARGE SCALE GENOMIC DNA]</scope>
    <source>
        <strain evidence="2">CBS 7786</strain>
    </source>
</reference>
<proteinExistence type="predicted"/>
<sequence length="107" mass="12241">MKDLGFSKFNDIQVSLNNATLAPALIYLYHNREDQTENVAFVNYDETAYHFSGSEKLDERKFDNIVGGKMVVDFGSCVKPEESWVWPVKSTSQFFEGFVIPAKDLTY</sequence>
<evidence type="ECO:0000313" key="2">
    <source>
        <dbReference type="Proteomes" id="UP001433508"/>
    </source>
</evidence>
<keyword evidence="2" id="KW-1185">Reference proteome</keyword>
<evidence type="ECO:0000313" key="1">
    <source>
        <dbReference type="EMBL" id="KAK9233697.1"/>
    </source>
</evidence>
<name>A0ACC3SPV7_LIPKO</name>
<protein>
    <submittedName>
        <fullName evidence="1">Uncharacterized protein</fullName>
    </submittedName>
</protein>
<dbReference type="Proteomes" id="UP001433508">
    <property type="component" value="Unassembled WGS sequence"/>
</dbReference>
<comment type="caution">
    <text evidence="1">The sequence shown here is derived from an EMBL/GenBank/DDBJ whole genome shotgun (WGS) entry which is preliminary data.</text>
</comment>
<accession>A0ACC3SPV7</accession>
<gene>
    <name evidence="1" type="ORF">V1525DRAFT_415698</name>
</gene>
<organism evidence="1 2">
    <name type="scientific">Lipomyces kononenkoae</name>
    <name type="common">Yeast</name>
    <dbReference type="NCBI Taxonomy" id="34357"/>
    <lineage>
        <taxon>Eukaryota</taxon>
        <taxon>Fungi</taxon>
        <taxon>Dikarya</taxon>
        <taxon>Ascomycota</taxon>
        <taxon>Saccharomycotina</taxon>
        <taxon>Lipomycetes</taxon>
        <taxon>Lipomycetales</taxon>
        <taxon>Lipomycetaceae</taxon>
        <taxon>Lipomyces</taxon>
    </lineage>
</organism>